<keyword evidence="2" id="KW-1185">Reference proteome</keyword>
<dbReference type="Proteomes" id="UP000054166">
    <property type="component" value="Unassembled WGS sequence"/>
</dbReference>
<dbReference type="EMBL" id="KN832975">
    <property type="protein sequence ID" value="KIM89243.1"/>
    <property type="molecule type" value="Genomic_DNA"/>
</dbReference>
<protein>
    <submittedName>
        <fullName evidence="1">Uncharacterized protein</fullName>
    </submittedName>
</protein>
<reference evidence="1 2" key="1">
    <citation type="submission" date="2014-04" db="EMBL/GenBank/DDBJ databases">
        <authorList>
            <consortium name="DOE Joint Genome Institute"/>
            <person name="Kuo A."/>
            <person name="Tarkka M."/>
            <person name="Buscot F."/>
            <person name="Kohler A."/>
            <person name="Nagy L.G."/>
            <person name="Floudas D."/>
            <person name="Copeland A."/>
            <person name="Barry K.W."/>
            <person name="Cichocki N."/>
            <person name="Veneault-Fourrey C."/>
            <person name="LaButti K."/>
            <person name="Lindquist E.A."/>
            <person name="Lipzen A."/>
            <person name="Lundell T."/>
            <person name="Morin E."/>
            <person name="Murat C."/>
            <person name="Sun H."/>
            <person name="Tunlid A."/>
            <person name="Henrissat B."/>
            <person name="Grigoriev I.V."/>
            <person name="Hibbett D.S."/>
            <person name="Martin F."/>
            <person name="Nordberg H.P."/>
            <person name="Cantor M.N."/>
            <person name="Hua S.X."/>
        </authorList>
    </citation>
    <scope>NUCLEOTIDE SEQUENCE [LARGE SCALE GENOMIC DNA]</scope>
    <source>
        <strain evidence="1 2">F 1598</strain>
    </source>
</reference>
<dbReference type="HOGENOM" id="CLU_2723060_0_0_1"/>
<evidence type="ECO:0000313" key="1">
    <source>
        <dbReference type="EMBL" id="KIM89243.1"/>
    </source>
</evidence>
<name>A0A0C3BRV6_PILCF</name>
<dbReference type="InParanoid" id="A0A0C3BRV6"/>
<sequence length="72" mass="8649">MTRYLYPSTVRQSWHRTMHRKRISLVVPQSQYHIKRNIGYPPSRPIKNTLIVQKSDKPSKGKTKYKLVIFCY</sequence>
<proteinExistence type="predicted"/>
<dbReference type="AlphaFoldDB" id="A0A0C3BRV6"/>
<evidence type="ECO:0000313" key="2">
    <source>
        <dbReference type="Proteomes" id="UP000054166"/>
    </source>
</evidence>
<gene>
    <name evidence="1" type="ORF">PILCRDRAFT_813177</name>
</gene>
<accession>A0A0C3BRV6</accession>
<reference evidence="2" key="2">
    <citation type="submission" date="2015-01" db="EMBL/GenBank/DDBJ databases">
        <title>Evolutionary Origins and Diversification of the Mycorrhizal Mutualists.</title>
        <authorList>
            <consortium name="DOE Joint Genome Institute"/>
            <consortium name="Mycorrhizal Genomics Consortium"/>
            <person name="Kohler A."/>
            <person name="Kuo A."/>
            <person name="Nagy L.G."/>
            <person name="Floudas D."/>
            <person name="Copeland A."/>
            <person name="Barry K.W."/>
            <person name="Cichocki N."/>
            <person name="Veneault-Fourrey C."/>
            <person name="LaButti K."/>
            <person name="Lindquist E.A."/>
            <person name="Lipzen A."/>
            <person name="Lundell T."/>
            <person name="Morin E."/>
            <person name="Murat C."/>
            <person name="Riley R."/>
            <person name="Ohm R."/>
            <person name="Sun H."/>
            <person name="Tunlid A."/>
            <person name="Henrissat B."/>
            <person name="Grigoriev I.V."/>
            <person name="Hibbett D.S."/>
            <person name="Martin F."/>
        </authorList>
    </citation>
    <scope>NUCLEOTIDE SEQUENCE [LARGE SCALE GENOMIC DNA]</scope>
    <source>
        <strain evidence="2">F 1598</strain>
    </source>
</reference>
<organism evidence="1 2">
    <name type="scientific">Piloderma croceum (strain F 1598)</name>
    <dbReference type="NCBI Taxonomy" id="765440"/>
    <lineage>
        <taxon>Eukaryota</taxon>
        <taxon>Fungi</taxon>
        <taxon>Dikarya</taxon>
        <taxon>Basidiomycota</taxon>
        <taxon>Agaricomycotina</taxon>
        <taxon>Agaricomycetes</taxon>
        <taxon>Agaricomycetidae</taxon>
        <taxon>Atheliales</taxon>
        <taxon>Atheliaceae</taxon>
        <taxon>Piloderma</taxon>
    </lineage>
</organism>